<reference evidence="2 3" key="1">
    <citation type="submission" date="2024-09" db="EMBL/GenBank/DDBJ databases">
        <authorList>
            <person name="Sun Q."/>
            <person name="Mori K."/>
        </authorList>
    </citation>
    <scope>NUCLEOTIDE SEQUENCE [LARGE SCALE GENOMIC DNA]</scope>
    <source>
        <strain evidence="2 3">CECT 9424</strain>
    </source>
</reference>
<feature type="region of interest" description="Disordered" evidence="1">
    <location>
        <begin position="509"/>
        <end position="553"/>
    </location>
</feature>
<dbReference type="InterPro" id="IPR017853">
    <property type="entry name" value="GH"/>
</dbReference>
<dbReference type="SUPFAM" id="SSF51445">
    <property type="entry name" value="(Trans)glycosidases"/>
    <property type="match status" value="1"/>
</dbReference>
<evidence type="ECO:0000256" key="1">
    <source>
        <dbReference type="SAM" id="MobiDB-lite"/>
    </source>
</evidence>
<comment type="caution">
    <text evidence="2">The sequence shown here is derived from an EMBL/GenBank/DDBJ whole genome shotgun (WGS) entry which is preliminary data.</text>
</comment>
<dbReference type="EMBL" id="JBHMEC010000008">
    <property type="protein sequence ID" value="MFB9148937.1"/>
    <property type="molecule type" value="Genomic_DNA"/>
</dbReference>
<dbReference type="Gene3D" id="3.20.20.80">
    <property type="entry name" value="Glycosidases"/>
    <property type="match status" value="1"/>
</dbReference>
<dbReference type="RefSeq" id="WP_377067341.1">
    <property type="nucleotide sequence ID" value="NZ_JBHMEC010000008.1"/>
</dbReference>
<feature type="compositionally biased region" description="Acidic residues" evidence="1">
    <location>
        <begin position="511"/>
        <end position="524"/>
    </location>
</feature>
<sequence>MTFVLFAQDVSQNTYTTAHFGGNVLALDDRFGDEGTTDETFATLNIDFARYPGGSLTENCFCIATPNDETVIDRNTGEEFDILPLDEMFSYAHAEGIAVSMVIPTRIFIGEETDDNGDRLANVDEPKLREFISGIADGTFGPTPAIQAFELGNEYWNSGEMNAIEYARVSNEMARIIDDEMTSNVNATAFAETDILVQMGLNYGFSSLSDRFEGTSQEQLAAVNETYGLNLAEEDFIYGSGEVAWAKVNNAIIVNEFDTPDEQASIDGVIAHIYSRGEDVPNSRYFELSQIDDTWLQEMPELKTYVTEWNLKRTVNDTRDEEFGLKQAHEMLNVVEAFDWAGVDAAHAWPVHLNARTSLANESDGELRVPGEMFRLMKETLPGTRVLTFDGSEGRETEIEGETADVHTFFAEDRLVTFLASNGGPANEEVVDFNNLVSDPGDVFITRLGVAEGEDPTSSVATPEVVSEDVDALFEDGVLTADIAPYEILMVEMFDPVYTGDVLAAAGTQVPDEETPPPDEDDGDFPLPELPTDPEEPPMPPEEDISAGGDGGDGGGLGFLGLALLPLLLLAAA</sequence>
<evidence type="ECO:0000313" key="2">
    <source>
        <dbReference type="EMBL" id="MFB9148937.1"/>
    </source>
</evidence>
<organism evidence="2 3">
    <name type="scientific">Roseovarius ramblicola</name>
    <dbReference type="NCBI Taxonomy" id="2022336"/>
    <lineage>
        <taxon>Bacteria</taxon>
        <taxon>Pseudomonadati</taxon>
        <taxon>Pseudomonadota</taxon>
        <taxon>Alphaproteobacteria</taxon>
        <taxon>Rhodobacterales</taxon>
        <taxon>Roseobacteraceae</taxon>
        <taxon>Roseovarius</taxon>
    </lineage>
</organism>
<keyword evidence="3" id="KW-1185">Reference proteome</keyword>
<evidence type="ECO:0000313" key="3">
    <source>
        <dbReference type="Proteomes" id="UP001589670"/>
    </source>
</evidence>
<gene>
    <name evidence="2" type="ORF">ACFFU4_04135</name>
</gene>
<accession>A0ABV5HWZ2</accession>
<dbReference type="Proteomes" id="UP001589670">
    <property type="component" value="Unassembled WGS sequence"/>
</dbReference>
<feature type="compositionally biased region" description="Acidic residues" evidence="1">
    <location>
        <begin position="532"/>
        <end position="545"/>
    </location>
</feature>
<name>A0ABV5HWZ2_9RHOB</name>
<protein>
    <submittedName>
        <fullName evidence="2">Type I secretion protein</fullName>
    </submittedName>
</protein>
<proteinExistence type="predicted"/>